<dbReference type="RefSeq" id="WP_103717301.1">
    <property type="nucleotide sequence ID" value="NZ_PQFZ01000003.1"/>
</dbReference>
<accession>A0A2S4MH84</accession>
<dbReference type="EMBL" id="PQFZ01000003">
    <property type="protein sequence ID" value="POR54090.1"/>
    <property type="molecule type" value="Genomic_DNA"/>
</dbReference>
<name>A0A2S4MH84_9HYPH</name>
<dbReference type="SUPFAM" id="SSF56317">
    <property type="entry name" value="Carbon-nitrogen hydrolase"/>
    <property type="match status" value="1"/>
</dbReference>
<evidence type="ECO:0000313" key="1">
    <source>
        <dbReference type="EMBL" id="POR54090.1"/>
    </source>
</evidence>
<evidence type="ECO:0008006" key="3">
    <source>
        <dbReference type="Google" id="ProtNLM"/>
    </source>
</evidence>
<dbReference type="OrthoDB" id="9780724at2"/>
<organism evidence="1 2">
    <name type="scientific">Bosea psychrotolerans</name>
    <dbReference type="NCBI Taxonomy" id="1871628"/>
    <lineage>
        <taxon>Bacteria</taxon>
        <taxon>Pseudomonadati</taxon>
        <taxon>Pseudomonadota</taxon>
        <taxon>Alphaproteobacteria</taxon>
        <taxon>Hyphomicrobiales</taxon>
        <taxon>Boseaceae</taxon>
        <taxon>Bosea</taxon>
    </lineage>
</organism>
<proteinExistence type="predicted"/>
<comment type="caution">
    <text evidence="1">The sequence shown here is derived from an EMBL/GenBank/DDBJ whole genome shotgun (WGS) entry which is preliminary data.</text>
</comment>
<evidence type="ECO:0000313" key="2">
    <source>
        <dbReference type="Proteomes" id="UP000236919"/>
    </source>
</evidence>
<gene>
    <name evidence="1" type="ORF">CYD53_103188</name>
</gene>
<dbReference type="Gene3D" id="3.60.110.10">
    <property type="entry name" value="Carbon-nitrogen hydrolase"/>
    <property type="match status" value="1"/>
</dbReference>
<reference evidence="1 2" key="1">
    <citation type="submission" date="2018-01" db="EMBL/GenBank/DDBJ databases">
        <title>Genomic Encyclopedia of Type Strains, Phase III (KMG-III): the genomes of soil and plant-associated and newly described type strains.</title>
        <authorList>
            <person name="Whitman W."/>
        </authorList>
    </citation>
    <scope>NUCLEOTIDE SEQUENCE [LARGE SCALE GENOMIC DNA]</scope>
    <source>
        <strain evidence="1 2">1131</strain>
    </source>
</reference>
<dbReference type="AlphaFoldDB" id="A0A2S4MH84"/>
<dbReference type="InterPro" id="IPR036526">
    <property type="entry name" value="C-N_Hydrolase_sf"/>
</dbReference>
<protein>
    <recommendedName>
        <fullName evidence="3">Amidohydrolase</fullName>
    </recommendedName>
</protein>
<sequence>MTEIYSTRLAASLKLGIVQTSLDPAAAWVTGTKMSPGEEERAITEIRGFFAAFRQEKIPPDIIVLPELAVPSGFETQLRRMAGQMQSVVIAGFDYRDGGSPGEVHNEALLIVPKRWRDRAMGAKVTTRRIGKTYAAPEEDKKLRAIAHTFQRDPSVWLFDGGEIGTFGVMVCYDFLDLERIAMYRGKVQHLFILALNKDATSFRHVAEAVARMAFCNVIICNCGHFGGSLAVSPYRLSERRTIYQHAGPSLATAQIIELPVASLDLHQHGADPMKDGVKEFKSLPPGYIFSTVLIERLAGIV</sequence>
<dbReference type="Proteomes" id="UP000236919">
    <property type="component" value="Unassembled WGS sequence"/>
</dbReference>
<keyword evidence="2" id="KW-1185">Reference proteome</keyword>